<keyword evidence="1" id="KW-0444">Lipid biosynthesis</keyword>
<evidence type="ECO:0000313" key="9">
    <source>
        <dbReference type="Proteomes" id="UP000006054"/>
    </source>
</evidence>
<evidence type="ECO:0000259" key="7">
    <source>
        <dbReference type="Pfam" id="PF22700"/>
    </source>
</evidence>
<dbReference type="Pfam" id="PF18376">
    <property type="entry name" value="MDD_C"/>
    <property type="match status" value="1"/>
</dbReference>
<dbReference type="GO" id="GO:0004163">
    <property type="term" value="F:diphosphomevalonate decarboxylase activity"/>
    <property type="evidence" value="ECO:0007669"/>
    <property type="project" value="UniProtKB-EC"/>
</dbReference>
<evidence type="ECO:0000256" key="5">
    <source>
        <dbReference type="ARBA" id="ARBA00023239"/>
    </source>
</evidence>
<dbReference type="HOGENOM" id="CLU_040369_0_0_10"/>
<name>I4ANX0_BERLS</name>
<dbReference type="KEGG" id="fli:Fleli_3326"/>
<dbReference type="AlphaFoldDB" id="I4ANX0"/>
<dbReference type="Pfam" id="PF22700">
    <property type="entry name" value="MVD-like_N"/>
    <property type="match status" value="1"/>
</dbReference>
<dbReference type="InterPro" id="IPR036554">
    <property type="entry name" value="GHMP_kinase_C_sf"/>
</dbReference>
<evidence type="ECO:0000259" key="6">
    <source>
        <dbReference type="Pfam" id="PF18376"/>
    </source>
</evidence>
<sequence length="367" mass="41832">MNFSVTDNDFFKETSSFYKEIKKGRITHQSPSNIALIKYWGKHGVQLPNNPSLSFTLTNAFTETKLDYQSKAKKESKTEISLEFWFENKKNKKFEQKIYKFLENLLPTQPFLGFVHLKIYSQNSFPHSAGIASSASSMAALALCLCDLEKNLLNTLQNEEEFYQKASYLARLGSGSAARSVYSNIPITTWGQTENIKDSSDLFASPYKLPIHDIFQKYQDTILIVSAEEKSVSSRAGHALMEDNPFAKTRYELAHSNLKKLIIALEKGDTETFIEVVENEAFVLHALMMCSSPPFILMETGTLTIIKKIQKFRKKTGIPICFTLDAGANVHVLYPKKHKKECLNFIEKKLKPFCFEGKYLKDNVSYQ</sequence>
<evidence type="ECO:0000256" key="4">
    <source>
        <dbReference type="ARBA" id="ARBA00023098"/>
    </source>
</evidence>
<evidence type="ECO:0000256" key="3">
    <source>
        <dbReference type="ARBA" id="ARBA00022840"/>
    </source>
</evidence>
<dbReference type="SUPFAM" id="SSF54211">
    <property type="entry name" value="Ribosomal protein S5 domain 2-like"/>
    <property type="match status" value="1"/>
</dbReference>
<dbReference type="EC" id="4.1.1.33" evidence="8"/>
<reference evidence="9" key="1">
    <citation type="submission" date="2012-06" db="EMBL/GenBank/DDBJ databases">
        <title>The complete genome of Flexibacter litoralis DSM 6794.</title>
        <authorList>
            <person name="Lucas S."/>
            <person name="Copeland A."/>
            <person name="Lapidus A."/>
            <person name="Glavina del Rio T."/>
            <person name="Dalin E."/>
            <person name="Tice H."/>
            <person name="Bruce D."/>
            <person name="Goodwin L."/>
            <person name="Pitluck S."/>
            <person name="Peters L."/>
            <person name="Ovchinnikova G."/>
            <person name="Lu M."/>
            <person name="Kyrpides N."/>
            <person name="Mavromatis K."/>
            <person name="Ivanova N."/>
            <person name="Brettin T."/>
            <person name="Detter J.C."/>
            <person name="Han C."/>
            <person name="Larimer F."/>
            <person name="Land M."/>
            <person name="Hauser L."/>
            <person name="Markowitz V."/>
            <person name="Cheng J.-F."/>
            <person name="Hugenholtz P."/>
            <person name="Woyke T."/>
            <person name="Wu D."/>
            <person name="Spring S."/>
            <person name="Lang E."/>
            <person name="Kopitz M."/>
            <person name="Brambilla E."/>
            <person name="Klenk H.-P."/>
            <person name="Eisen J.A."/>
        </authorList>
    </citation>
    <scope>NUCLEOTIDE SEQUENCE [LARGE SCALE GENOMIC DNA]</scope>
    <source>
        <strain evidence="9">ATCC 23117 / DSM 6794 / NBRC 15988 / NCIMB 1366 / Sio-4</strain>
    </source>
</reference>
<dbReference type="InterPro" id="IPR005935">
    <property type="entry name" value="Mev_decarb"/>
</dbReference>
<protein>
    <submittedName>
        <fullName evidence="8">Mevalonate pyrophosphate decarboxylase</fullName>
        <ecNumber evidence="8">4.1.1.33</ecNumber>
    </submittedName>
</protein>
<proteinExistence type="predicted"/>
<gene>
    <name evidence="8" type="ordered locus">Fleli_3326</name>
</gene>
<evidence type="ECO:0000256" key="2">
    <source>
        <dbReference type="ARBA" id="ARBA00022741"/>
    </source>
</evidence>
<feature type="domain" description="Mvd1 C-terminal" evidence="6">
    <location>
        <begin position="222"/>
        <end position="352"/>
    </location>
</feature>
<dbReference type="PANTHER" id="PTHR10977">
    <property type="entry name" value="DIPHOSPHOMEVALONATE DECARBOXYLASE"/>
    <property type="match status" value="1"/>
</dbReference>
<keyword evidence="9" id="KW-1185">Reference proteome</keyword>
<evidence type="ECO:0000256" key="1">
    <source>
        <dbReference type="ARBA" id="ARBA00022516"/>
    </source>
</evidence>
<dbReference type="InterPro" id="IPR041431">
    <property type="entry name" value="Mvd1_C"/>
</dbReference>
<dbReference type="Proteomes" id="UP000006054">
    <property type="component" value="Chromosome"/>
</dbReference>
<dbReference type="PANTHER" id="PTHR10977:SF3">
    <property type="entry name" value="DIPHOSPHOMEVALONATE DECARBOXYLASE"/>
    <property type="match status" value="1"/>
</dbReference>
<dbReference type="eggNOG" id="COG3407">
    <property type="taxonomic scope" value="Bacteria"/>
</dbReference>
<dbReference type="EMBL" id="CP003345">
    <property type="protein sequence ID" value="AFM05655.1"/>
    <property type="molecule type" value="Genomic_DNA"/>
</dbReference>
<dbReference type="Gene3D" id="3.30.230.10">
    <property type="match status" value="1"/>
</dbReference>
<keyword evidence="3" id="KW-0067">ATP-binding</keyword>
<evidence type="ECO:0000313" key="8">
    <source>
        <dbReference type="EMBL" id="AFM05655.1"/>
    </source>
</evidence>
<dbReference type="RefSeq" id="WP_014799083.1">
    <property type="nucleotide sequence ID" value="NC_018018.1"/>
</dbReference>
<dbReference type="InterPro" id="IPR053859">
    <property type="entry name" value="MVD-like_N"/>
</dbReference>
<dbReference type="GO" id="GO:0008299">
    <property type="term" value="P:isoprenoid biosynthetic process"/>
    <property type="evidence" value="ECO:0007669"/>
    <property type="project" value="InterPro"/>
</dbReference>
<organism evidence="8 9">
    <name type="scientific">Bernardetia litoralis (strain ATCC 23117 / DSM 6794 / NBRC 15988 / NCIMB 1366 / Fx l1 / Sio-4)</name>
    <name type="common">Flexibacter litoralis</name>
    <dbReference type="NCBI Taxonomy" id="880071"/>
    <lineage>
        <taxon>Bacteria</taxon>
        <taxon>Pseudomonadati</taxon>
        <taxon>Bacteroidota</taxon>
        <taxon>Cytophagia</taxon>
        <taxon>Cytophagales</taxon>
        <taxon>Bernardetiaceae</taxon>
        <taxon>Bernardetia</taxon>
    </lineage>
</organism>
<dbReference type="InterPro" id="IPR014721">
    <property type="entry name" value="Ribsml_uS5_D2-typ_fold_subgr"/>
</dbReference>
<keyword evidence="5 8" id="KW-0456">Lyase</keyword>
<dbReference type="PATRIC" id="fig|880071.3.peg.3329"/>
<dbReference type="GO" id="GO:0005524">
    <property type="term" value="F:ATP binding"/>
    <property type="evidence" value="ECO:0007669"/>
    <property type="project" value="UniProtKB-KW"/>
</dbReference>
<accession>I4ANX0</accession>
<keyword evidence="4" id="KW-0443">Lipid metabolism</keyword>
<dbReference type="Gene3D" id="3.30.70.890">
    <property type="entry name" value="GHMP kinase, C-terminal domain"/>
    <property type="match status" value="1"/>
</dbReference>
<feature type="domain" description="Diphosphomevalonate decarboxylase-like N-terminal" evidence="7">
    <location>
        <begin position="31"/>
        <end position="198"/>
    </location>
</feature>
<dbReference type="OrthoDB" id="5498344at2"/>
<dbReference type="SUPFAM" id="SSF55060">
    <property type="entry name" value="GHMP Kinase, C-terminal domain"/>
    <property type="match status" value="1"/>
</dbReference>
<keyword evidence="2" id="KW-0547">Nucleotide-binding</keyword>
<dbReference type="PIRSF" id="PIRSF015950">
    <property type="entry name" value="Mev_P_decrbx"/>
    <property type="match status" value="1"/>
</dbReference>
<dbReference type="InterPro" id="IPR020568">
    <property type="entry name" value="Ribosomal_Su5_D2-typ_SF"/>
</dbReference>
<dbReference type="STRING" id="880071.Fleli_3326"/>